<comment type="caution">
    <text evidence="1">The sequence shown here is derived from an EMBL/GenBank/DDBJ whole genome shotgun (WGS) entry which is preliminary data.</text>
</comment>
<reference evidence="1" key="1">
    <citation type="submission" date="2024-03" db="EMBL/GenBank/DDBJ databases">
        <title>Whole genome sequecning of epiphytes from Marcgravia umbellata leaves.</title>
        <authorList>
            <person name="Kumar G."/>
            <person name="Savka M.A."/>
        </authorList>
    </citation>
    <scope>NUCLEOTIDE SEQUENCE</scope>
    <source>
        <strain evidence="1">RIT_BL5</strain>
    </source>
</reference>
<protein>
    <submittedName>
        <fullName evidence="1">Lrp/AsnC family transcriptional regulator</fullName>
    </submittedName>
</protein>
<keyword evidence="2" id="KW-1185">Reference proteome</keyword>
<dbReference type="Proteomes" id="UP001380953">
    <property type="component" value="Unassembled WGS sequence"/>
</dbReference>
<proteinExistence type="predicted"/>
<sequence>MKGLPIDDTDRRIMQLLRENARMTIAQIGREVSMSQPSVKERIAKLEDKGILGGYAAVLGMSELHRGTTAFVLLNTERCKELADFCLAASEVTDLHRIGGDFNYLITVRTSSIEELTAFQERLVVFGPSKLHVSLKKMLENRVLF</sequence>
<evidence type="ECO:0000313" key="2">
    <source>
        <dbReference type="Proteomes" id="UP001380953"/>
    </source>
</evidence>
<dbReference type="EMBL" id="JBBKAR010000045">
    <property type="protein sequence ID" value="MEJ8305780.1"/>
    <property type="molecule type" value="Genomic_DNA"/>
</dbReference>
<accession>A0ACC6PFM9</accession>
<evidence type="ECO:0000313" key="1">
    <source>
        <dbReference type="EMBL" id="MEJ8305780.1"/>
    </source>
</evidence>
<name>A0ACC6PFM9_9BACL</name>
<gene>
    <name evidence="1" type="ORF">WKI47_17865</name>
</gene>
<organism evidence="1 2">
    <name type="scientific">Saccharibacillus sacchari</name>
    <dbReference type="NCBI Taxonomy" id="456493"/>
    <lineage>
        <taxon>Bacteria</taxon>
        <taxon>Bacillati</taxon>
        <taxon>Bacillota</taxon>
        <taxon>Bacilli</taxon>
        <taxon>Bacillales</taxon>
        <taxon>Paenibacillaceae</taxon>
        <taxon>Saccharibacillus</taxon>
    </lineage>
</organism>